<evidence type="ECO:0000313" key="2">
    <source>
        <dbReference type="Proteomes" id="UP000275846"/>
    </source>
</evidence>
<dbReference type="SUPFAM" id="SSF56112">
    <property type="entry name" value="Protein kinase-like (PK-like)"/>
    <property type="match status" value="1"/>
</dbReference>
<evidence type="ECO:0000313" key="3">
    <source>
        <dbReference type="WBParaSite" id="SSLN_0000650701-mRNA-1"/>
    </source>
</evidence>
<sequence length="317" mass="35667">MPRRAIPKRAYGMTAPMPVGFHLNADSSQQWVIDHVVGQGGFGRIYCVEEWKTQRGLNFLGIPRFIDKGLFIAPDGKRCRFLVMDRFDGSLEDYLLKQRLSSFDIPGIAIQAFYLVDFGLVALYNINGVHVAEKPSPKLKDNGTLEFCSRDAHKGLPPSRRGDIEILAFNLVHWLYRSRPSAPQGPSSGLPWDDLISDPSVRLNVNEATRNQVVRRKEDSMRDYNTFSKSTGLGSLPALESFLRQVGALGYSDRPNYTLLESTLRELAKSLSLKEKQAVNHTLSARSRAVTKTVSELFVMHLSGYIYLYNHTASSRK</sequence>
<name>A0A183SQ10_SCHSO</name>
<dbReference type="WBParaSite" id="SSLN_0000650701-mRNA-1">
    <property type="protein sequence ID" value="SSLN_0000650701-mRNA-1"/>
    <property type="gene ID" value="SSLN_0000650701"/>
</dbReference>
<reference evidence="1 2" key="2">
    <citation type="submission" date="2018-11" db="EMBL/GenBank/DDBJ databases">
        <authorList>
            <consortium name="Pathogen Informatics"/>
        </authorList>
    </citation>
    <scope>NUCLEOTIDE SEQUENCE [LARGE SCALE GENOMIC DNA]</scope>
    <source>
        <strain evidence="1 2">NST_G2</strain>
    </source>
</reference>
<dbReference type="Gene3D" id="1.10.510.10">
    <property type="entry name" value="Transferase(Phosphotransferase) domain 1"/>
    <property type="match status" value="2"/>
</dbReference>
<protein>
    <submittedName>
        <fullName evidence="3">Protein kinase domain-containing protein</fullName>
    </submittedName>
</protein>
<dbReference type="AlphaFoldDB" id="A0A183SQ10"/>
<dbReference type="STRING" id="70667.A0A183SQ10"/>
<dbReference type="EMBL" id="UYSU01033629">
    <property type="protein sequence ID" value="VDL92693.1"/>
    <property type="molecule type" value="Genomic_DNA"/>
</dbReference>
<dbReference type="InterPro" id="IPR050235">
    <property type="entry name" value="CK1_Ser-Thr_kinase"/>
</dbReference>
<proteinExistence type="predicted"/>
<dbReference type="OrthoDB" id="2687620at2759"/>
<reference evidence="3" key="1">
    <citation type="submission" date="2016-06" db="UniProtKB">
        <authorList>
            <consortium name="WormBaseParasite"/>
        </authorList>
    </citation>
    <scope>IDENTIFICATION</scope>
</reference>
<organism evidence="3">
    <name type="scientific">Schistocephalus solidus</name>
    <name type="common">Tapeworm</name>
    <dbReference type="NCBI Taxonomy" id="70667"/>
    <lineage>
        <taxon>Eukaryota</taxon>
        <taxon>Metazoa</taxon>
        <taxon>Spiralia</taxon>
        <taxon>Lophotrochozoa</taxon>
        <taxon>Platyhelminthes</taxon>
        <taxon>Cestoda</taxon>
        <taxon>Eucestoda</taxon>
        <taxon>Diphyllobothriidea</taxon>
        <taxon>Diphyllobothriidae</taxon>
        <taxon>Schistocephalus</taxon>
    </lineage>
</organism>
<dbReference type="PANTHER" id="PTHR11909">
    <property type="entry name" value="CASEIN KINASE-RELATED"/>
    <property type="match status" value="1"/>
</dbReference>
<accession>A0A183SQ10</accession>
<gene>
    <name evidence="1" type="ORF">SSLN_LOCUS6308</name>
</gene>
<keyword evidence="2" id="KW-1185">Reference proteome</keyword>
<evidence type="ECO:0000313" key="1">
    <source>
        <dbReference type="EMBL" id="VDL92693.1"/>
    </source>
</evidence>
<dbReference type="Proteomes" id="UP000275846">
    <property type="component" value="Unassembled WGS sequence"/>
</dbReference>
<dbReference type="InterPro" id="IPR011009">
    <property type="entry name" value="Kinase-like_dom_sf"/>
</dbReference>